<dbReference type="RefSeq" id="WP_344314255.1">
    <property type="nucleotide sequence ID" value="NZ_BAAANY010000032.1"/>
</dbReference>
<dbReference type="EMBL" id="BAAANY010000032">
    <property type="protein sequence ID" value="GAA1708716.1"/>
    <property type="molecule type" value="Genomic_DNA"/>
</dbReference>
<dbReference type="Proteomes" id="UP001500618">
    <property type="component" value="Unassembled WGS sequence"/>
</dbReference>
<protein>
    <submittedName>
        <fullName evidence="1">Uncharacterized protein</fullName>
    </submittedName>
</protein>
<evidence type="ECO:0000313" key="2">
    <source>
        <dbReference type="Proteomes" id="UP001500618"/>
    </source>
</evidence>
<sequence>MTVVQETEATEISAIRTYEAMGFDEAVKMVRAAERLGFGVVLRNAERADEDGEVYLEWSLELLDEVPSADSE</sequence>
<organism evidence="1 2">
    <name type="scientific">Fodinicola feengrottensis</name>
    <dbReference type="NCBI Taxonomy" id="435914"/>
    <lineage>
        <taxon>Bacteria</taxon>
        <taxon>Bacillati</taxon>
        <taxon>Actinomycetota</taxon>
        <taxon>Actinomycetes</taxon>
        <taxon>Mycobacteriales</taxon>
        <taxon>Fodinicola</taxon>
    </lineage>
</organism>
<gene>
    <name evidence="1" type="ORF">GCM10009765_67820</name>
</gene>
<name>A0ABN2INY4_9ACTN</name>
<keyword evidence="2" id="KW-1185">Reference proteome</keyword>
<evidence type="ECO:0000313" key="1">
    <source>
        <dbReference type="EMBL" id="GAA1708716.1"/>
    </source>
</evidence>
<reference evidence="1 2" key="1">
    <citation type="journal article" date="2019" name="Int. J. Syst. Evol. Microbiol.">
        <title>The Global Catalogue of Microorganisms (GCM) 10K type strain sequencing project: providing services to taxonomists for standard genome sequencing and annotation.</title>
        <authorList>
            <consortium name="The Broad Institute Genomics Platform"/>
            <consortium name="The Broad Institute Genome Sequencing Center for Infectious Disease"/>
            <person name="Wu L."/>
            <person name="Ma J."/>
        </authorList>
    </citation>
    <scope>NUCLEOTIDE SEQUENCE [LARGE SCALE GENOMIC DNA]</scope>
    <source>
        <strain evidence="1 2">JCM 14718</strain>
    </source>
</reference>
<proteinExistence type="predicted"/>
<accession>A0ABN2INY4</accession>
<comment type="caution">
    <text evidence="1">The sequence shown here is derived from an EMBL/GenBank/DDBJ whole genome shotgun (WGS) entry which is preliminary data.</text>
</comment>